<proteinExistence type="predicted"/>
<name>A0ABX8VNR1_9MYCO</name>
<dbReference type="PRINTS" id="PR00412">
    <property type="entry name" value="EPOXHYDRLASE"/>
</dbReference>
<accession>A0ABX8VNR1</accession>
<reference evidence="2 3" key="1">
    <citation type="submission" date="2021-07" db="EMBL/GenBank/DDBJ databases">
        <title>Whole genome sequencing of non-tuberculosis mycobacteria type-strains.</title>
        <authorList>
            <person name="Igarashi Y."/>
            <person name="Osugi A."/>
            <person name="Mitarai S."/>
        </authorList>
    </citation>
    <scope>NUCLEOTIDE SEQUENCE [LARGE SCALE GENOMIC DNA]</scope>
    <source>
        <strain evidence="2 3">JCM 16370</strain>
    </source>
</reference>
<keyword evidence="2" id="KW-0378">Hydrolase</keyword>
<dbReference type="PANTHER" id="PTHR43798:SF33">
    <property type="entry name" value="HYDROLASE, PUTATIVE (AFU_ORTHOLOGUE AFUA_2G14860)-RELATED"/>
    <property type="match status" value="1"/>
</dbReference>
<dbReference type="InterPro" id="IPR000073">
    <property type="entry name" value="AB_hydrolase_1"/>
</dbReference>
<dbReference type="RefSeq" id="WP_071947670.1">
    <property type="nucleotide sequence ID" value="NZ_BAAAVX010000003.1"/>
</dbReference>
<dbReference type="Pfam" id="PF00561">
    <property type="entry name" value="Abhydrolase_1"/>
    <property type="match status" value="1"/>
</dbReference>
<dbReference type="InterPro" id="IPR050266">
    <property type="entry name" value="AB_hydrolase_sf"/>
</dbReference>
<organism evidence="2 3">
    <name type="scientific">Mycolicibacterium pallens</name>
    <dbReference type="NCBI Taxonomy" id="370524"/>
    <lineage>
        <taxon>Bacteria</taxon>
        <taxon>Bacillati</taxon>
        <taxon>Actinomycetota</taxon>
        <taxon>Actinomycetes</taxon>
        <taxon>Mycobacteriales</taxon>
        <taxon>Mycobacteriaceae</taxon>
        <taxon>Mycolicibacterium</taxon>
    </lineage>
</organism>
<gene>
    <name evidence="2" type="ORF">K0O64_03945</name>
</gene>
<dbReference type="SUPFAM" id="SSF53474">
    <property type="entry name" value="alpha/beta-Hydrolases"/>
    <property type="match status" value="1"/>
</dbReference>
<dbReference type="InterPro" id="IPR029058">
    <property type="entry name" value="AB_hydrolase_fold"/>
</dbReference>
<sequence length="290" mass="31613">MDELKYLDLHGDRVAYLDEGQGEVILLLHGMAGSSQTWRSVVRPLSRKYRVIAPDLLGHGHSAKPRSDYSLGAFAVWLRDLLDELGVTRATIVGHSLGGGVAMQFLYQHPDYCHRLILVNSGGLGPDVGWTLRLLSAPGAELIMPIIAPPPVLALGEKVRSWFGKAGITSPRGAEIWNAYSSFSDAATRSAFLRTLRSVVDYRGQAVSALNRLHVKADMPIMAIWGDSDAIIPVEHAYSAHEARPDVRLEVLTGVGHFPQVERPTEVVELIDDFIASTAGTDIHQPATRA</sequence>
<dbReference type="EMBL" id="CP080333">
    <property type="protein sequence ID" value="QYL17723.1"/>
    <property type="molecule type" value="Genomic_DNA"/>
</dbReference>
<dbReference type="GO" id="GO:0016787">
    <property type="term" value="F:hydrolase activity"/>
    <property type="evidence" value="ECO:0007669"/>
    <property type="project" value="UniProtKB-KW"/>
</dbReference>
<dbReference type="PRINTS" id="PR00111">
    <property type="entry name" value="ABHYDROLASE"/>
</dbReference>
<feature type="domain" description="AB hydrolase-1" evidence="1">
    <location>
        <begin position="24"/>
        <end position="130"/>
    </location>
</feature>
<evidence type="ECO:0000313" key="2">
    <source>
        <dbReference type="EMBL" id="QYL17723.1"/>
    </source>
</evidence>
<dbReference type="InterPro" id="IPR000639">
    <property type="entry name" value="Epox_hydrolase-like"/>
</dbReference>
<evidence type="ECO:0000313" key="3">
    <source>
        <dbReference type="Proteomes" id="UP000825367"/>
    </source>
</evidence>
<keyword evidence="3" id="KW-1185">Reference proteome</keyword>
<dbReference type="Proteomes" id="UP000825367">
    <property type="component" value="Chromosome"/>
</dbReference>
<evidence type="ECO:0000259" key="1">
    <source>
        <dbReference type="Pfam" id="PF00561"/>
    </source>
</evidence>
<dbReference type="Gene3D" id="3.40.50.1820">
    <property type="entry name" value="alpha/beta hydrolase"/>
    <property type="match status" value="1"/>
</dbReference>
<dbReference type="PANTHER" id="PTHR43798">
    <property type="entry name" value="MONOACYLGLYCEROL LIPASE"/>
    <property type="match status" value="1"/>
</dbReference>
<protein>
    <submittedName>
        <fullName evidence="2">Alpha/beta fold hydrolase</fullName>
    </submittedName>
</protein>